<evidence type="ECO:0000313" key="1">
    <source>
        <dbReference type="EMBL" id="CCV03051.1"/>
    </source>
</evidence>
<dbReference type="EMBL" id="CAUM01000003">
    <property type="protein sequence ID" value="CCV03051.1"/>
    <property type="molecule type" value="Genomic_DNA"/>
</dbReference>
<dbReference type="Proteomes" id="UP000012062">
    <property type="component" value="Unassembled WGS sequence"/>
</dbReference>
<protein>
    <submittedName>
        <fullName evidence="1">Uncharacterized protein</fullName>
    </submittedName>
</protein>
<name>M5ETM7_9HYPH</name>
<gene>
    <name evidence="1" type="ORF">MESS2_1000065</name>
</gene>
<sequence>MVIARLRLRPFHILTVVDDWTRDTKRAAEAVPERARTQKLTIGGVSRVEKRIGNSVWCYPDRVTRRGTRVGWRNTAG</sequence>
<accession>M5ETM7</accession>
<organism evidence="1 2">
    <name type="scientific">Mesorhizobium metallidurans STM 2683</name>
    <dbReference type="NCBI Taxonomy" id="1297569"/>
    <lineage>
        <taxon>Bacteria</taxon>
        <taxon>Pseudomonadati</taxon>
        <taxon>Pseudomonadota</taxon>
        <taxon>Alphaproteobacteria</taxon>
        <taxon>Hyphomicrobiales</taxon>
        <taxon>Phyllobacteriaceae</taxon>
        <taxon>Mesorhizobium</taxon>
    </lineage>
</organism>
<dbReference type="AlphaFoldDB" id="M5ETM7"/>
<keyword evidence="2" id="KW-1185">Reference proteome</keyword>
<reference evidence="1 2" key="1">
    <citation type="submission" date="2013-02" db="EMBL/GenBank/DDBJ databases">
        <authorList>
            <person name="Genoscope - CEA"/>
        </authorList>
    </citation>
    <scope>NUCLEOTIDE SEQUENCE [LARGE SCALE GENOMIC DNA]</scope>
    <source>
        <strain evidence="1 2">STM 2683</strain>
    </source>
</reference>
<evidence type="ECO:0000313" key="2">
    <source>
        <dbReference type="Proteomes" id="UP000012062"/>
    </source>
</evidence>
<proteinExistence type="predicted"/>
<comment type="caution">
    <text evidence="1">The sequence shown here is derived from an EMBL/GenBank/DDBJ whole genome shotgun (WGS) entry which is preliminary data.</text>
</comment>
<dbReference type="STRING" id="1297569.MESS2_1000065"/>